<proteinExistence type="inferred from homology"/>
<evidence type="ECO:0000259" key="5">
    <source>
        <dbReference type="Pfam" id="PF00849"/>
    </source>
</evidence>
<dbReference type="CDD" id="cd02869">
    <property type="entry name" value="PseudoU_synth_RluA_like"/>
    <property type="match status" value="1"/>
</dbReference>
<accession>A0ABM9MWW5</accession>
<reference evidence="6 7" key="1">
    <citation type="submission" date="2023-10" db="EMBL/GenBank/DDBJ databases">
        <authorList>
            <person name="Botero Cardona J."/>
        </authorList>
    </citation>
    <scope>NUCLEOTIDE SEQUENCE [LARGE SCALE GENOMIC DNA]</scope>
    <source>
        <strain evidence="6 7">R-54839</strain>
    </source>
</reference>
<evidence type="ECO:0000313" key="7">
    <source>
        <dbReference type="Proteomes" id="UP001314261"/>
    </source>
</evidence>
<dbReference type="Pfam" id="PF00849">
    <property type="entry name" value="PseudoU_synth_2"/>
    <property type="match status" value="1"/>
</dbReference>
<sequence>MKRIYQKRILIAANQADQTVKSYLKGAFVPKHIRGQLRQQRGIRVNDQIVSTAEELRAGDELFLTLDIDDGDLQGPYPGNSSQKVAIVFENEDLLVVNKAEGMKMHPHSPTEEDTLLNFVQAYLDASHGTSANQPAKAFMTHRLDRATSGLVLIAKNPLAVPILNRQIKDKVAKKTYIAKVTGFFKTKVGTFTQPIGLHPSESRLRAIRPLEEGGQPALTHYQVLSQDASTHESLVQLDLETGRMHQLRLHLAAAGHPIVGDDLYGGRSANRLYLQSTALSFMTPWTNQPTIVKLAEHFQ</sequence>
<dbReference type="InterPro" id="IPR050188">
    <property type="entry name" value="RluA_PseudoU_synthase"/>
</dbReference>
<dbReference type="GO" id="GO:0160140">
    <property type="term" value="F:23S rRNA pseudouridine(1911/1915/1917) synthase activity"/>
    <property type="evidence" value="ECO:0007669"/>
    <property type="project" value="UniProtKB-EC"/>
</dbReference>
<organism evidence="6 7">
    <name type="scientific">Fructobacillus fructosus</name>
    <dbReference type="NCBI Taxonomy" id="1631"/>
    <lineage>
        <taxon>Bacteria</taxon>
        <taxon>Bacillati</taxon>
        <taxon>Bacillota</taxon>
        <taxon>Bacilli</taxon>
        <taxon>Lactobacillales</taxon>
        <taxon>Lactobacillaceae</taxon>
        <taxon>Fructobacillus</taxon>
    </lineage>
</organism>
<comment type="similarity">
    <text evidence="2">Belongs to the pseudouridine synthase RluA family.</text>
</comment>
<protein>
    <recommendedName>
        <fullName evidence="3">RNA pseudouridylate synthase</fullName>
    </recommendedName>
    <alternativeName>
        <fullName evidence="4">RNA-uridine isomerase</fullName>
    </alternativeName>
</protein>
<dbReference type="EMBL" id="CAUZLR010000007">
    <property type="protein sequence ID" value="CAK1245918.1"/>
    <property type="molecule type" value="Genomic_DNA"/>
</dbReference>
<dbReference type="GO" id="GO:0160151">
    <property type="term" value="F:tRNA pseudouridine(32) synthase activity"/>
    <property type="evidence" value="ECO:0007669"/>
    <property type="project" value="UniProtKB-EC"/>
</dbReference>
<evidence type="ECO:0000256" key="4">
    <source>
        <dbReference type="ARBA" id="ARBA00033164"/>
    </source>
</evidence>
<dbReference type="Proteomes" id="UP001314261">
    <property type="component" value="Unassembled WGS sequence"/>
</dbReference>
<comment type="caution">
    <text evidence="6">The sequence shown here is derived from an EMBL/GenBank/DDBJ whole genome shotgun (WGS) entry which is preliminary data.</text>
</comment>
<dbReference type="SUPFAM" id="SSF55120">
    <property type="entry name" value="Pseudouridine synthase"/>
    <property type="match status" value="1"/>
</dbReference>
<keyword evidence="7" id="KW-1185">Reference proteome</keyword>
<evidence type="ECO:0000313" key="6">
    <source>
        <dbReference type="EMBL" id="CAK1245918.1"/>
    </source>
</evidence>
<evidence type="ECO:0000256" key="1">
    <source>
        <dbReference type="ARBA" id="ARBA00000073"/>
    </source>
</evidence>
<keyword evidence="6" id="KW-0413">Isomerase</keyword>
<name>A0ABM9MWW5_9LACO</name>
<dbReference type="GO" id="GO:0160142">
    <property type="term" value="F:23S rRNA pseudouridine(746) synthase activity"/>
    <property type="evidence" value="ECO:0007669"/>
    <property type="project" value="UniProtKB-EC"/>
</dbReference>
<dbReference type="InterPro" id="IPR006145">
    <property type="entry name" value="PsdUridine_synth_RsuA/RluA"/>
</dbReference>
<dbReference type="InterPro" id="IPR020103">
    <property type="entry name" value="PsdUridine_synth_cat_dom_sf"/>
</dbReference>
<evidence type="ECO:0000256" key="2">
    <source>
        <dbReference type="ARBA" id="ARBA00010876"/>
    </source>
</evidence>
<comment type="catalytic activity">
    <reaction evidence="1">
        <text>a uridine in RNA = a pseudouridine in RNA</text>
        <dbReference type="Rhea" id="RHEA:48348"/>
        <dbReference type="Rhea" id="RHEA-COMP:12068"/>
        <dbReference type="Rhea" id="RHEA-COMP:12069"/>
        <dbReference type="ChEBI" id="CHEBI:65314"/>
        <dbReference type="ChEBI" id="CHEBI:65315"/>
    </reaction>
</comment>
<feature type="domain" description="Pseudouridine synthase RsuA/RluA-like" evidence="5">
    <location>
        <begin position="93"/>
        <end position="254"/>
    </location>
</feature>
<dbReference type="PANTHER" id="PTHR21600">
    <property type="entry name" value="MITOCHONDRIAL RNA PSEUDOURIDINE SYNTHASE"/>
    <property type="match status" value="1"/>
</dbReference>
<evidence type="ECO:0000256" key="3">
    <source>
        <dbReference type="ARBA" id="ARBA00031870"/>
    </source>
</evidence>
<dbReference type="PANTHER" id="PTHR21600:SF87">
    <property type="entry name" value="RNA PSEUDOURIDYLATE SYNTHASE DOMAIN-CONTAINING PROTEIN 1"/>
    <property type="match status" value="1"/>
</dbReference>
<gene>
    <name evidence="6" type="ORF">R54839_PPFHFPJH_01122</name>
</gene>
<dbReference type="Gene3D" id="3.30.2350.10">
    <property type="entry name" value="Pseudouridine synthase"/>
    <property type="match status" value="1"/>
</dbReference>